<feature type="domain" description="DH" evidence="2">
    <location>
        <begin position="176"/>
        <end position="368"/>
    </location>
</feature>
<keyword evidence="4" id="KW-1185">Reference proteome</keyword>
<dbReference type="EMBL" id="KB007875">
    <property type="protein sequence ID" value="ELR22649.1"/>
    <property type="molecule type" value="Genomic_DNA"/>
</dbReference>
<dbReference type="Pfam" id="PF00612">
    <property type="entry name" value="IQ"/>
    <property type="match status" value="1"/>
</dbReference>
<dbReference type="Proteomes" id="UP000011083">
    <property type="component" value="Unassembled WGS sequence"/>
</dbReference>
<dbReference type="InterPro" id="IPR035899">
    <property type="entry name" value="DBL_dom_sf"/>
</dbReference>
<sequence>MERSSAGLCGLLKDGERLCRLIVTLRPSVPPPTFLPFFSIGRDFVTSSTPAPLSASLPTISLASRFTVDELYYDHNLPKLLADQVLRQQLVQWGIKQRIPFLGPAHRLRASKILAKWPQTRKASMSGGSSLGLPLFSSFAGSVSEERTAAAIKIQSVFRSWHAQRVYNAKLRNARHREKIARELYDTEKEYAQNLQILIQVYLKKMHTWAENAPMSGMKALYGDIKVIHGYTEQVLAQLRPRVYAWGPHQVLGDIFLQLGFFLKVYTQYVTNYSKATRELAERKKKSTRFAQFLDAPWSVDPAALLFRDKIGSLGIQSFLIQPVQRVPRYLLLLNALLKRTDPDHKDYNNIQKAAQQVSQVADYIEKRARESENIAKVIEIQNRLHPKLQPNRKFVRSCRMSVEICQAWGVPTPATQGGGAGRVPPYAYPSTTTAASDGKKSPRRRQQGLPKNYEVFLCSDLLLVAKPKDPHNPDTPLKLRAAYDITQLHPSADMSDHLRFALVSEKGQTVARFTAASATDRHSWLTDLAKLKITREMSRKHRA</sequence>
<dbReference type="SUPFAM" id="SSF48065">
    <property type="entry name" value="DBL homology domain (DH-domain)"/>
    <property type="match status" value="1"/>
</dbReference>
<proteinExistence type="predicted"/>
<dbReference type="Pfam" id="PF00621">
    <property type="entry name" value="RhoGEF"/>
    <property type="match status" value="1"/>
</dbReference>
<dbReference type="AlphaFoldDB" id="L8HAX8"/>
<dbReference type="InterPro" id="IPR011993">
    <property type="entry name" value="PH-like_dom_sf"/>
</dbReference>
<feature type="region of interest" description="Disordered" evidence="1">
    <location>
        <begin position="428"/>
        <end position="447"/>
    </location>
</feature>
<dbReference type="KEGG" id="acan:ACA1_331970"/>
<dbReference type="RefSeq" id="XP_004367742.1">
    <property type="nucleotide sequence ID" value="XM_004367685.1"/>
</dbReference>
<evidence type="ECO:0000313" key="4">
    <source>
        <dbReference type="Proteomes" id="UP000011083"/>
    </source>
</evidence>
<protein>
    <submittedName>
        <fullName evidence="3">RhoGEF domain containing protein</fullName>
    </submittedName>
</protein>
<dbReference type="InterPro" id="IPR000048">
    <property type="entry name" value="IQ_motif_EF-hand-BS"/>
</dbReference>
<dbReference type="CDD" id="cd00160">
    <property type="entry name" value="RhoGEF"/>
    <property type="match status" value="1"/>
</dbReference>
<evidence type="ECO:0000259" key="2">
    <source>
        <dbReference type="PROSITE" id="PS50010"/>
    </source>
</evidence>
<evidence type="ECO:0000256" key="1">
    <source>
        <dbReference type="SAM" id="MobiDB-lite"/>
    </source>
</evidence>
<accession>L8HAX8</accession>
<dbReference type="GeneID" id="14923601"/>
<organism evidence="3 4">
    <name type="scientific">Acanthamoeba castellanii (strain ATCC 30010 / Neff)</name>
    <dbReference type="NCBI Taxonomy" id="1257118"/>
    <lineage>
        <taxon>Eukaryota</taxon>
        <taxon>Amoebozoa</taxon>
        <taxon>Discosea</taxon>
        <taxon>Longamoebia</taxon>
        <taxon>Centramoebida</taxon>
        <taxon>Acanthamoebidae</taxon>
        <taxon>Acanthamoeba</taxon>
    </lineage>
</organism>
<dbReference type="SUPFAM" id="SSF50729">
    <property type="entry name" value="PH domain-like"/>
    <property type="match status" value="1"/>
</dbReference>
<dbReference type="VEuPathDB" id="AmoebaDB:ACA1_331970"/>
<dbReference type="PANTHER" id="PTHR12673:SF124">
    <property type="entry name" value="PLECKSTRIN DOMAIN-CONTAINING PROTEIN"/>
    <property type="match status" value="1"/>
</dbReference>
<name>L8HAX8_ACACF</name>
<reference evidence="3 4" key="1">
    <citation type="journal article" date="2013" name="Genome Biol.">
        <title>Genome of Acanthamoeba castellanii highlights extensive lateral gene transfer and early evolution of tyrosine kinase signaling.</title>
        <authorList>
            <person name="Clarke M."/>
            <person name="Lohan A.J."/>
            <person name="Liu B."/>
            <person name="Lagkouvardos I."/>
            <person name="Roy S."/>
            <person name="Zafar N."/>
            <person name="Bertelli C."/>
            <person name="Schilde C."/>
            <person name="Kianianmomeni A."/>
            <person name="Burglin T.R."/>
            <person name="Frech C."/>
            <person name="Turcotte B."/>
            <person name="Kopec K.O."/>
            <person name="Synnott J.M."/>
            <person name="Choo C."/>
            <person name="Paponov I."/>
            <person name="Finkler A."/>
            <person name="Soon Heng Tan C."/>
            <person name="Hutchins A.P."/>
            <person name="Weinmeier T."/>
            <person name="Rattei T."/>
            <person name="Chu J.S."/>
            <person name="Gimenez G."/>
            <person name="Irimia M."/>
            <person name="Rigden D.J."/>
            <person name="Fitzpatrick D.A."/>
            <person name="Lorenzo-Morales J."/>
            <person name="Bateman A."/>
            <person name="Chiu C.H."/>
            <person name="Tang P."/>
            <person name="Hegemann P."/>
            <person name="Fromm H."/>
            <person name="Raoult D."/>
            <person name="Greub G."/>
            <person name="Miranda-Saavedra D."/>
            <person name="Chen N."/>
            <person name="Nash P."/>
            <person name="Ginger M.L."/>
            <person name="Horn M."/>
            <person name="Schaap P."/>
            <person name="Caler L."/>
            <person name="Loftus B."/>
        </authorList>
    </citation>
    <scope>NUCLEOTIDE SEQUENCE [LARGE SCALE GENOMIC DNA]</scope>
    <source>
        <strain evidence="3 4">Neff</strain>
    </source>
</reference>
<dbReference type="GO" id="GO:0005737">
    <property type="term" value="C:cytoplasm"/>
    <property type="evidence" value="ECO:0007669"/>
    <property type="project" value="TreeGrafter"/>
</dbReference>
<dbReference type="Gene3D" id="2.30.29.30">
    <property type="entry name" value="Pleckstrin-homology domain (PH domain)/Phosphotyrosine-binding domain (PTB)"/>
    <property type="match status" value="1"/>
</dbReference>
<feature type="non-terminal residue" evidence="3">
    <location>
        <position position="544"/>
    </location>
</feature>
<dbReference type="PROSITE" id="PS50096">
    <property type="entry name" value="IQ"/>
    <property type="match status" value="1"/>
</dbReference>
<dbReference type="InterPro" id="IPR000219">
    <property type="entry name" value="DH_dom"/>
</dbReference>
<dbReference type="PROSITE" id="PS50010">
    <property type="entry name" value="DH_2"/>
    <property type="match status" value="1"/>
</dbReference>
<dbReference type="Gene3D" id="1.20.900.10">
    <property type="entry name" value="Dbl homology (DH) domain"/>
    <property type="match status" value="1"/>
</dbReference>
<evidence type="ECO:0000313" key="3">
    <source>
        <dbReference type="EMBL" id="ELR22649.1"/>
    </source>
</evidence>
<dbReference type="InterPro" id="IPR051092">
    <property type="entry name" value="FYVE_RhoGEF_PH"/>
</dbReference>
<dbReference type="OrthoDB" id="660555at2759"/>
<dbReference type="GO" id="GO:0005085">
    <property type="term" value="F:guanyl-nucleotide exchange factor activity"/>
    <property type="evidence" value="ECO:0007669"/>
    <property type="project" value="InterPro"/>
</dbReference>
<dbReference type="SMART" id="SM00325">
    <property type="entry name" value="RhoGEF"/>
    <property type="match status" value="1"/>
</dbReference>
<dbReference type="PANTHER" id="PTHR12673">
    <property type="entry name" value="FACIOGENITAL DYSPLASIA PROTEIN"/>
    <property type="match status" value="1"/>
</dbReference>
<gene>
    <name evidence="3" type="ORF">ACA1_331970</name>
</gene>